<organism evidence="1">
    <name type="scientific">Vibrio coralliilyticus</name>
    <dbReference type="NCBI Taxonomy" id="190893"/>
    <lineage>
        <taxon>Bacteria</taxon>
        <taxon>Pseudomonadati</taxon>
        <taxon>Pseudomonadota</taxon>
        <taxon>Gammaproteobacteria</taxon>
        <taxon>Vibrionales</taxon>
        <taxon>Vibrionaceae</taxon>
        <taxon>Vibrio</taxon>
    </lineage>
</organism>
<reference evidence="1" key="1">
    <citation type="journal article" date="2015" name="BMC Genomics">
        <title>Genome mining reveals unlocked bioactive potential of marine Gram-negative bacteria.</title>
        <authorList>
            <person name="Machado H."/>
            <person name="Sonnenschein E.C."/>
            <person name="Melchiorsen J."/>
            <person name="Gram L."/>
        </authorList>
    </citation>
    <scope>NUCLEOTIDE SEQUENCE</scope>
    <source>
        <strain evidence="1">S2052</strain>
    </source>
</reference>
<dbReference type="RefSeq" id="WP_045987410.1">
    <property type="nucleotide sequence ID" value="NZ_CP063052.1"/>
</dbReference>
<gene>
    <name evidence="1" type="ORF">TW71_23215</name>
</gene>
<dbReference type="EMBL" id="JXXR01000029">
    <property type="protein sequence ID" value="KJY67088.1"/>
    <property type="molecule type" value="Genomic_DNA"/>
</dbReference>
<name>A0A837G1W4_9VIBR</name>
<proteinExistence type="predicted"/>
<evidence type="ECO:0000313" key="1">
    <source>
        <dbReference type="EMBL" id="KJY67088.1"/>
    </source>
</evidence>
<sequence>MTESIDNIIEQITSQIEDSPIKNLLTSALTVTLDKQKATLQELIEARNNGDLTNEDFELEILREKQIAEAEMLTWQISAKSEVQKIVNKTFSTLVETLV</sequence>
<dbReference type="AlphaFoldDB" id="A0A837G1W4"/>
<protein>
    <submittedName>
        <fullName evidence="1">Uncharacterized protein</fullName>
    </submittedName>
</protein>
<accession>A0A837G1W4</accession>
<comment type="caution">
    <text evidence="1">The sequence shown here is derived from an EMBL/GenBank/DDBJ whole genome shotgun (WGS) entry which is preliminary data.</text>
</comment>